<name>A0A2M7ASV7_9BACT</name>
<gene>
    <name evidence="3" type="ORF">COS78_00905</name>
</gene>
<evidence type="ECO:0000313" key="3">
    <source>
        <dbReference type="EMBL" id="PIU73709.1"/>
    </source>
</evidence>
<dbReference type="InterPro" id="IPR000305">
    <property type="entry name" value="GIY-YIG_endonuc"/>
</dbReference>
<comment type="similarity">
    <text evidence="1">Belongs to the UPF0213 family.</text>
</comment>
<dbReference type="PANTHER" id="PTHR34477:SF1">
    <property type="entry name" value="UPF0213 PROTEIN YHBQ"/>
    <property type="match status" value="1"/>
</dbReference>
<protein>
    <submittedName>
        <fullName evidence="3">Endonuclease</fullName>
    </submittedName>
</protein>
<sequence>MKRCFVYILRTSGNTLYTGQTNNLEKRLSEHQGKTKKSAKYMKCFKSFFLVYSEECKNRSEAMKRETEIKRMTKVKKEKLVSGYNRQCL</sequence>
<keyword evidence="3" id="KW-0378">Hydrolase</keyword>
<dbReference type="Pfam" id="PF01541">
    <property type="entry name" value="GIY-YIG"/>
    <property type="match status" value="1"/>
</dbReference>
<evidence type="ECO:0000313" key="4">
    <source>
        <dbReference type="Proteomes" id="UP000231407"/>
    </source>
</evidence>
<reference evidence="4" key="1">
    <citation type="submission" date="2017-09" db="EMBL/GenBank/DDBJ databases">
        <title>Depth-based differentiation of microbial function through sediment-hosted aquifers and enrichment of novel symbionts in the deep terrestrial subsurface.</title>
        <authorList>
            <person name="Probst A.J."/>
            <person name="Ladd B."/>
            <person name="Jarett J.K."/>
            <person name="Geller-Mcgrath D.E."/>
            <person name="Sieber C.M.K."/>
            <person name="Emerson J.B."/>
            <person name="Anantharaman K."/>
            <person name="Thomas B.C."/>
            <person name="Malmstrom R."/>
            <person name="Stieglmeier M."/>
            <person name="Klingl A."/>
            <person name="Woyke T."/>
            <person name="Ryan C.M."/>
            <person name="Banfield J.F."/>
        </authorList>
    </citation>
    <scope>NUCLEOTIDE SEQUENCE [LARGE SCALE GENOMIC DNA]</scope>
</reference>
<dbReference type="PROSITE" id="PS50164">
    <property type="entry name" value="GIY_YIG"/>
    <property type="match status" value="1"/>
</dbReference>
<dbReference type="InterPro" id="IPR035901">
    <property type="entry name" value="GIY-YIG_endonuc_sf"/>
</dbReference>
<proteinExistence type="inferred from homology"/>
<dbReference type="SMART" id="SM00465">
    <property type="entry name" value="GIYc"/>
    <property type="match status" value="1"/>
</dbReference>
<comment type="caution">
    <text evidence="3">The sequence shown here is derived from an EMBL/GenBank/DDBJ whole genome shotgun (WGS) entry which is preliminary data.</text>
</comment>
<dbReference type="AlphaFoldDB" id="A0A2M7ASV7"/>
<dbReference type="CDD" id="cd10456">
    <property type="entry name" value="GIY-YIG_UPF0213"/>
    <property type="match status" value="1"/>
</dbReference>
<dbReference type="InterPro" id="IPR050190">
    <property type="entry name" value="UPF0213_domain"/>
</dbReference>
<accession>A0A2M7ASV7</accession>
<dbReference type="GO" id="GO:0004519">
    <property type="term" value="F:endonuclease activity"/>
    <property type="evidence" value="ECO:0007669"/>
    <property type="project" value="UniProtKB-KW"/>
</dbReference>
<evidence type="ECO:0000259" key="2">
    <source>
        <dbReference type="PROSITE" id="PS50164"/>
    </source>
</evidence>
<feature type="domain" description="GIY-YIG" evidence="2">
    <location>
        <begin position="2"/>
        <end position="79"/>
    </location>
</feature>
<keyword evidence="3" id="KW-0540">Nuclease</keyword>
<dbReference type="EMBL" id="PEWA01000012">
    <property type="protein sequence ID" value="PIU73709.1"/>
    <property type="molecule type" value="Genomic_DNA"/>
</dbReference>
<keyword evidence="3" id="KW-0255">Endonuclease</keyword>
<dbReference type="PANTHER" id="PTHR34477">
    <property type="entry name" value="UPF0213 PROTEIN YHBQ"/>
    <property type="match status" value="1"/>
</dbReference>
<dbReference type="SUPFAM" id="SSF82771">
    <property type="entry name" value="GIY-YIG endonuclease"/>
    <property type="match status" value="1"/>
</dbReference>
<dbReference type="Proteomes" id="UP000231407">
    <property type="component" value="Unassembled WGS sequence"/>
</dbReference>
<dbReference type="Gene3D" id="3.40.1440.10">
    <property type="entry name" value="GIY-YIG endonuclease"/>
    <property type="match status" value="1"/>
</dbReference>
<organism evidence="3 4">
    <name type="scientific">Candidatus Shapirobacteria bacterium CG06_land_8_20_14_3_00_40_12</name>
    <dbReference type="NCBI Taxonomy" id="1974881"/>
    <lineage>
        <taxon>Bacteria</taxon>
        <taxon>Candidatus Shapironibacteriota</taxon>
    </lineage>
</organism>
<evidence type="ECO:0000256" key="1">
    <source>
        <dbReference type="ARBA" id="ARBA00007435"/>
    </source>
</evidence>